<evidence type="ECO:0000313" key="11">
    <source>
        <dbReference type="EMBL" id="MBB3667162.1"/>
    </source>
</evidence>
<evidence type="ECO:0000256" key="3">
    <source>
        <dbReference type="ARBA" id="ARBA00022552"/>
    </source>
</evidence>
<dbReference type="InterPro" id="IPR020549">
    <property type="entry name" value="YbeY_CS"/>
</dbReference>
<dbReference type="PROSITE" id="PS01306">
    <property type="entry name" value="UPF0054"/>
    <property type="match status" value="1"/>
</dbReference>
<evidence type="ECO:0000256" key="7">
    <source>
        <dbReference type="ARBA" id="ARBA00022801"/>
    </source>
</evidence>
<evidence type="ECO:0000256" key="1">
    <source>
        <dbReference type="ARBA" id="ARBA00010875"/>
    </source>
</evidence>
<evidence type="ECO:0000256" key="6">
    <source>
        <dbReference type="ARBA" id="ARBA00022759"/>
    </source>
</evidence>
<evidence type="ECO:0000256" key="10">
    <source>
        <dbReference type="SAM" id="MobiDB-lite"/>
    </source>
</evidence>
<keyword evidence="6 9" id="KW-0255">Endonuclease</keyword>
<keyword evidence="5 9" id="KW-0479">Metal-binding</keyword>
<dbReference type="NCBIfam" id="TIGR00043">
    <property type="entry name" value="rRNA maturation RNase YbeY"/>
    <property type="match status" value="1"/>
</dbReference>
<feature type="binding site" evidence="9">
    <location>
        <position position="130"/>
    </location>
    <ligand>
        <name>Zn(2+)</name>
        <dbReference type="ChEBI" id="CHEBI:29105"/>
        <note>catalytic</note>
    </ligand>
</feature>
<dbReference type="EC" id="3.1.-.-" evidence="9"/>
<dbReference type="GO" id="GO:0008270">
    <property type="term" value="F:zinc ion binding"/>
    <property type="evidence" value="ECO:0007669"/>
    <property type="project" value="UniProtKB-UniRule"/>
</dbReference>
<accession>A0A7W5XNV0</accession>
<keyword evidence="8 9" id="KW-0862">Zinc</keyword>
<sequence>MTLSLDDSSDSRLITVEHLAELTDLTAFLYAELGLGAEVELAITLVDEAEMEELHLEWMALPGATDVMSFPMDELTPGSPHDPVEAGVLGDVVLCPAVAQAQATAAGHPLIDELCLLSTHGVLHLLGYDHHEAAPRTEMFTLQKRLLEEFLGHEAPVPTETELTETEAAETELTETEPPQTQPRGER</sequence>
<evidence type="ECO:0000256" key="4">
    <source>
        <dbReference type="ARBA" id="ARBA00022722"/>
    </source>
</evidence>
<keyword evidence="2 9" id="KW-0690">Ribosome biogenesis</keyword>
<comment type="caution">
    <text evidence="11">The sequence shown here is derived from an EMBL/GenBank/DDBJ whole genome shotgun (WGS) entry which is preliminary data.</text>
</comment>
<dbReference type="PANTHER" id="PTHR46986:SF1">
    <property type="entry name" value="ENDORIBONUCLEASE YBEY, CHLOROPLASTIC"/>
    <property type="match status" value="1"/>
</dbReference>
<keyword evidence="3 9" id="KW-0698">rRNA processing</keyword>
<dbReference type="PANTHER" id="PTHR46986">
    <property type="entry name" value="ENDORIBONUCLEASE YBEY, CHLOROPLASTIC"/>
    <property type="match status" value="1"/>
</dbReference>
<dbReference type="AlphaFoldDB" id="A0A7W5XNV0"/>
<keyword evidence="9" id="KW-0963">Cytoplasm</keyword>
<dbReference type="Gene3D" id="3.40.390.30">
    <property type="entry name" value="Metalloproteases ('zincins'), catalytic domain"/>
    <property type="match status" value="1"/>
</dbReference>
<keyword evidence="7 9" id="KW-0378">Hydrolase</keyword>
<dbReference type="EMBL" id="JACIBT010000001">
    <property type="protein sequence ID" value="MBB3667162.1"/>
    <property type="molecule type" value="Genomic_DNA"/>
</dbReference>
<reference evidence="11 12" key="1">
    <citation type="submission" date="2020-08" db="EMBL/GenBank/DDBJ databases">
        <title>Sequencing the genomes of 1000 actinobacteria strains.</title>
        <authorList>
            <person name="Klenk H.-P."/>
        </authorList>
    </citation>
    <scope>NUCLEOTIDE SEQUENCE [LARGE SCALE GENOMIC DNA]</scope>
    <source>
        <strain evidence="11 12">DSM 28238</strain>
    </source>
</reference>
<dbReference type="InterPro" id="IPR023091">
    <property type="entry name" value="MetalPrtase_cat_dom_sf_prd"/>
</dbReference>
<feature type="region of interest" description="Disordered" evidence="10">
    <location>
        <begin position="153"/>
        <end position="187"/>
    </location>
</feature>
<evidence type="ECO:0000256" key="8">
    <source>
        <dbReference type="ARBA" id="ARBA00022833"/>
    </source>
</evidence>
<evidence type="ECO:0000256" key="5">
    <source>
        <dbReference type="ARBA" id="ARBA00022723"/>
    </source>
</evidence>
<comment type="cofactor">
    <cofactor evidence="9">
        <name>Zn(2+)</name>
        <dbReference type="ChEBI" id="CHEBI:29105"/>
    </cofactor>
    <text evidence="9">Binds 1 zinc ion.</text>
</comment>
<dbReference type="GO" id="GO:0004521">
    <property type="term" value="F:RNA endonuclease activity"/>
    <property type="evidence" value="ECO:0007669"/>
    <property type="project" value="UniProtKB-UniRule"/>
</dbReference>
<organism evidence="11 12">
    <name type="scientific">Garicola koreensis</name>
    <dbReference type="NCBI Taxonomy" id="1262554"/>
    <lineage>
        <taxon>Bacteria</taxon>
        <taxon>Bacillati</taxon>
        <taxon>Actinomycetota</taxon>
        <taxon>Actinomycetes</taxon>
        <taxon>Micrococcales</taxon>
        <taxon>Micrococcaceae</taxon>
        <taxon>Garicola</taxon>
    </lineage>
</organism>
<gene>
    <name evidence="9" type="primary">ybeY</name>
    <name evidence="11" type="ORF">FHX47_000755</name>
</gene>
<feature type="binding site" evidence="9">
    <location>
        <position position="120"/>
    </location>
    <ligand>
        <name>Zn(2+)</name>
        <dbReference type="ChEBI" id="CHEBI:29105"/>
        <note>catalytic</note>
    </ligand>
</feature>
<feature type="binding site" evidence="9">
    <location>
        <position position="124"/>
    </location>
    <ligand>
        <name>Zn(2+)</name>
        <dbReference type="ChEBI" id="CHEBI:29105"/>
        <note>catalytic</note>
    </ligand>
</feature>
<evidence type="ECO:0000313" key="12">
    <source>
        <dbReference type="Proteomes" id="UP000547528"/>
    </source>
</evidence>
<dbReference type="GO" id="GO:0006364">
    <property type="term" value="P:rRNA processing"/>
    <property type="evidence" value="ECO:0007669"/>
    <property type="project" value="UniProtKB-UniRule"/>
</dbReference>
<comment type="subcellular location">
    <subcellularLocation>
        <location evidence="9">Cytoplasm</location>
    </subcellularLocation>
</comment>
<evidence type="ECO:0000256" key="9">
    <source>
        <dbReference type="HAMAP-Rule" id="MF_00009"/>
    </source>
</evidence>
<proteinExistence type="inferred from homology"/>
<dbReference type="GO" id="GO:0005737">
    <property type="term" value="C:cytoplasm"/>
    <property type="evidence" value="ECO:0007669"/>
    <property type="project" value="UniProtKB-SubCell"/>
</dbReference>
<dbReference type="InterPro" id="IPR002036">
    <property type="entry name" value="YbeY"/>
</dbReference>
<keyword evidence="4 9" id="KW-0540">Nuclease</keyword>
<evidence type="ECO:0000256" key="2">
    <source>
        <dbReference type="ARBA" id="ARBA00022517"/>
    </source>
</evidence>
<name>A0A7W5XNV0_9MICC</name>
<feature type="compositionally biased region" description="Acidic residues" evidence="10">
    <location>
        <begin position="162"/>
        <end position="175"/>
    </location>
</feature>
<feature type="compositionally biased region" description="Low complexity" evidence="10">
    <location>
        <begin position="176"/>
        <end position="187"/>
    </location>
</feature>
<protein>
    <recommendedName>
        <fullName evidence="9">Endoribonuclease YbeY</fullName>
        <ecNumber evidence="9">3.1.-.-</ecNumber>
    </recommendedName>
</protein>
<dbReference type="GO" id="GO:0004222">
    <property type="term" value="F:metalloendopeptidase activity"/>
    <property type="evidence" value="ECO:0007669"/>
    <property type="project" value="InterPro"/>
</dbReference>
<dbReference type="Proteomes" id="UP000547528">
    <property type="component" value="Unassembled WGS sequence"/>
</dbReference>
<comment type="function">
    <text evidence="9">Single strand-specific metallo-endoribonuclease involved in late-stage 70S ribosome quality control and in maturation of the 3' terminus of the 16S rRNA.</text>
</comment>
<dbReference type="Pfam" id="PF02130">
    <property type="entry name" value="YbeY"/>
    <property type="match status" value="1"/>
</dbReference>
<keyword evidence="12" id="KW-1185">Reference proteome</keyword>
<dbReference type="SUPFAM" id="SSF55486">
    <property type="entry name" value="Metalloproteases ('zincins'), catalytic domain"/>
    <property type="match status" value="1"/>
</dbReference>
<dbReference type="HAMAP" id="MF_00009">
    <property type="entry name" value="Endoribonucl_YbeY"/>
    <property type="match status" value="1"/>
</dbReference>
<comment type="similarity">
    <text evidence="1 9">Belongs to the endoribonuclease YbeY family.</text>
</comment>